<accession>F0BEY5</accession>
<protein>
    <submittedName>
        <fullName evidence="1">Uncharacterized protein</fullName>
    </submittedName>
</protein>
<name>F0BEY5_9XANT</name>
<reference evidence="1 2" key="1">
    <citation type="journal article" date="2011" name="BMC Genomics">
        <title>Comparative genomics reveals diversity among xanthomonads infecting tomato and pepper.</title>
        <authorList>
            <person name="Potnis N."/>
            <person name="Krasileva K."/>
            <person name="Chow V."/>
            <person name="Almeida N.F."/>
            <person name="Patil P.B."/>
            <person name="Ryan R.P."/>
            <person name="Sharlach M."/>
            <person name="Behlau F."/>
            <person name="Dow J.M."/>
            <person name="Momol M.T."/>
            <person name="White F.F."/>
            <person name="Preston J.F."/>
            <person name="Vinatzer B.A."/>
            <person name="Koebnik R."/>
            <person name="Setubal J.C."/>
            <person name="Norman D.J."/>
            <person name="Staskawicz B.J."/>
            <person name="Jones J.B."/>
        </authorList>
    </citation>
    <scope>NUCLEOTIDE SEQUENCE [LARGE SCALE GENOMIC DNA]</scope>
    <source>
        <strain evidence="1 2">ATCC 35937</strain>
    </source>
</reference>
<sequence length="52" mass="5410">MIGGLLRLPGLRVELPLPITLTLPSLADIARAEGERLDDPATPLACLADSCA</sequence>
<organism evidence="1 2">
    <name type="scientific">Xanthomonas vesicatoria ATCC 35937</name>
    <dbReference type="NCBI Taxonomy" id="925775"/>
    <lineage>
        <taxon>Bacteria</taxon>
        <taxon>Pseudomonadati</taxon>
        <taxon>Pseudomonadota</taxon>
        <taxon>Gammaproteobacteria</taxon>
        <taxon>Lysobacterales</taxon>
        <taxon>Lysobacteraceae</taxon>
        <taxon>Xanthomonas</taxon>
    </lineage>
</organism>
<dbReference type="AlphaFoldDB" id="F0BEY5"/>
<dbReference type="Proteomes" id="UP000003299">
    <property type="component" value="Unassembled WGS sequence"/>
</dbReference>
<proteinExistence type="predicted"/>
<comment type="caution">
    <text evidence="1">The sequence shown here is derived from an EMBL/GenBank/DDBJ whole genome shotgun (WGS) entry which is preliminary data.</text>
</comment>
<evidence type="ECO:0000313" key="1">
    <source>
        <dbReference type="EMBL" id="EGD08956.1"/>
    </source>
</evidence>
<gene>
    <name evidence="1" type="ORF">XVE_2765</name>
</gene>
<evidence type="ECO:0000313" key="2">
    <source>
        <dbReference type="Proteomes" id="UP000003299"/>
    </source>
</evidence>
<dbReference type="EMBL" id="AEQV01000094">
    <property type="protein sequence ID" value="EGD08956.1"/>
    <property type="molecule type" value="Genomic_DNA"/>
</dbReference>